<dbReference type="PANTHER" id="PTHR37938:SF1">
    <property type="entry name" value="BLL0215 PROTEIN"/>
    <property type="match status" value="1"/>
</dbReference>
<dbReference type="InterPro" id="IPR005182">
    <property type="entry name" value="YdbS-like_PH"/>
</dbReference>
<dbReference type="EMBL" id="LNJC01000055">
    <property type="protein sequence ID" value="KYC48945.1"/>
    <property type="molecule type" value="Genomic_DNA"/>
</dbReference>
<sequence length="154" mass="16977">MPFCSNCGKEYASGSKFCSECGSGTGDSTSDNIPEDPVIAEDEQIIWEGKPSGLTSGVTSSSKYILTNQRIRVISGRIGKKEEEIELIRVKDLSVKQGLKDRAVGVGDIEVISADETKPKLTLKDIKDPASVKEIIRNLVRREKANKMKYQERI</sequence>
<reference evidence="3 4" key="1">
    <citation type="journal article" date="2016" name="ISME J.">
        <title>Chasing the elusive Euryarchaeota class WSA2: genomes reveal a uniquely fastidious methyl-reducing methanogen.</title>
        <authorList>
            <person name="Nobu M.K."/>
            <person name="Narihiro T."/>
            <person name="Kuroda K."/>
            <person name="Mei R."/>
            <person name="Liu W.T."/>
        </authorList>
    </citation>
    <scope>NUCLEOTIDE SEQUENCE [LARGE SCALE GENOMIC DNA]</scope>
    <source>
        <strain evidence="3">BMIXfssc0709_Meth_Bin006</strain>
    </source>
</reference>
<organism evidence="3 4">
    <name type="scientific">Candidatus Methanofastidiosum methylothiophilum</name>
    <dbReference type="NCBI Taxonomy" id="1705564"/>
    <lineage>
        <taxon>Archaea</taxon>
        <taxon>Methanobacteriati</taxon>
        <taxon>Methanobacteriota</taxon>
        <taxon>Stenosarchaea group</taxon>
        <taxon>Candidatus Methanofastidiosia</taxon>
        <taxon>Candidatus Methanofastidiosales</taxon>
        <taxon>Candidatus Methanofastidiosaceae</taxon>
        <taxon>Candidatus Methanofastidiosum</taxon>
    </lineage>
</organism>
<evidence type="ECO:0000313" key="3">
    <source>
        <dbReference type="EMBL" id="KYC48945.1"/>
    </source>
</evidence>
<evidence type="ECO:0000259" key="2">
    <source>
        <dbReference type="Pfam" id="PF13240"/>
    </source>
</evidence>
<dbReference type="Pfam" id="PF13240">
    <property type="entry name" value="Zn_Ribbon_1"/>
    <property type="match status" value="1"/>
</dbReference>
<protein>
    <submittedName>
        <fullName evidence="3">Bacterial membrane flanked domain protein</fullName>
    </submittedName>
</protein>
<feature type="domain" description="YdbS-like PH" evidence="1">
    <location>
        <begin position="63"/>
        <end position="136"/>
    </location>
</feature>
<name>A0A150IVQ4_9EURY</name>
<gene>
    <name evidence="3" type="ORF">APG12_01747</name>
</gene>
<evidence type="ECO:0000259" key="1">
    <source>
        <dbReference type="Pfam" id="PF03703"/>
    </source>
</evidence>
<dbReference type="Proteomes" id="UP000092403">
    <property type="component" value="Unassembled WGS sequence"/>
</dbReference>
<dbReference type="AlphaFoldDB" id="A0A150IVQ4"/>
<accession>A0A150IVQ4</accession>
<dbReference type="PANTHER" id="PTHR37938">
    <property type="entry name" value="BLL0215 PROTEIN"/>
    <property type="match status" value="1"/>
</dbReference>
<proteinExistence type="predicted"/>
<feature type="domain" description="Zinc-ribbon" evidence="2">
    <location>
        <begin position="3"/>
        <end position="23"/>
    </location>
</feature>
<dbReference type="Pfam" id="PF03703">
    <property type="entry name" value="bPH_2"/>
    <property type="match status" value="1"/>
</dbReference>
<comment type="caution">
    <text evidence="3">The sequence shown here is derived from an EMBL/GenBank/DDBJ whole genome shotgun (WGS) entry which is preliminary data.</text>
</comment>
<evidence type="ECO:0000313" key="4">
    <source>
        <dbReference type="Proteomes" id="UP000092403"/>
    </source>
</evidence>
<dbReference type="InterPro" id="IPR026870">
    <property type="entry name" value="Zinc_ribbon_dom"/>
</dbReference>